<sequence>MSLRHMSRRASRFGVVAVASIGLAAAAQSVAFAAPAFSVSPASGLSDGQSVSVSVSGAAAGETYYIAQCAPVGGQDACNPATATSFTTDASGAASFSFVVRKSYTGSTPEGTPVGSVDCATAACNLGAGNSGLDLGHVALTFG</sequence>
<keyword evidence="2" id="KW-0929">Antimicrobial</keyword>
<dbReference type="InterPro" id="IPR002186">
    <property type="entry name" value="Neocarzinostatin_fam"/>
</dbReference>
<proteinExistence type="inferred from homology"/>
<evidence type="ECO:0000256" key="2">
    <source>
        <dbReference type="ARBA" id="ARBA00022529"/>
    </source>
</evidence>
<feature type="chain" id="PRO_5017178014" evidence="6">
    <location>
        <begin position="34"/>
        <end position="143"/>
    </location>
</feature>
<dbReference type="SUPFAM" id="SSF49319">
    <property type="entry name" value="Actinoxanthin-like"/>
    <property type="match status" value="1"/>
</dbReference>
<dbReference type="EMBL" id="MG544842">
    <property type="protein sequence ID" value="AYD38059.1"/>
    <property type="molecule type" value="Genomic_DNA"/>
</dbReference>
<dbReference type="InterPro" id="IPR027273">
    <property type="entry name" value="Neocarzinostatin-like"/>
</dbReference>
<dbReference type="PRINTS" id="PR01885">
    <property type="entry name" value="MACROMOMYCIN"/>
</dbReference>
<dbReference type="GO" id="GO:0042742">
    <property type="term" value="P:defense response to bacterium"/>
    <property type="evidence" value="ECO:0007669"/>
    <property type="project" value="UniProtKB-KW"/>
</dbReference>
<accession>A0A386GXU6</accession>
<evidence type="ECO:0000256" key="3">
    <source>
        <dbReference type="ARBA" id="ARBA00023022"/>
    </source>
</evidence>
<evidence type="ECO:0000256" key="5">
    <source>
        <dbReference type="ARBA" id="ARBA00023157"/>
    </source>
</evidence>
<dbReference type="GO" id="GO:0003677">
    <property type="term" value="F:DNA binding"/>
    <property type="evidence" value="ECO:0007669"/>
    <property type="project" value="UniProtKB-KW"/>
</dbReference>
<keyword evidence="4" id="KW-0238">DNA-binding</keyword>
<gene>
    <name evidence="7" type="primary">cagA</name>
</gene>
<keyword evidence="3" id="KW-0044">Antibiotic</keyword>
<dbReference type="Gene3D" id="2.60.40.230">
    <property type="entry name" value="Neocarzinostatin-like"/>
    <property type="match status" value="1"/>
</dbReference>
<comment type="similarity">
    <text evidence="1">Belongs to the neocarzinostatin family.</text>
</comment>
<keyword evidence="7" id="KW-0614">Plasmid</keyword>
<evidence type="ECO:0000256" key="4">
    <source>
        <dbReference type="ARBA" id="ARBA00023125"/>
    </source>
</evidence>
<keyword evidence="5" id="KW-1015">Disulfide bond</keyword>
<protein>
    <submittedName>
        <fullName evidence="7">C-1027 apoprotein</fullName>
    </submittedName>
</protein>
<reference evidence="7" key="1">
    <citation type="submission" date="2017-11" db="EMBL/GenBank/DDBJ databases">
        <title>Discovery of multiple alternative producers of C-1027 with higher production.</title>
        <authorList>
            <person name="Yan X."/>
            <person name="Hindra F."/>
            <person name="Ge H."/>
            <person name="Yang D."/>
            <person name="Shen B."/>
        </authorList>
    </citation>
    <scope>NUCLEOTIDE SEQUENCE</scope>
    <source>
        <plasmid evidence="7">unnamed</plasmid>
    </source>
</reference>
<organism evidence="7">
    <name type="scientific">Streptomyces sp. CB03608</name>
    <dbReference type="NCBI Taxonomy" id="1718988"/>
    <lineage>
        <taxon>Bacteria</taxon>
        <taxon>Bacillati</taxon>
        <taxon>Actinomycetota</taxon>
        <taxon>Actinomycetes</taxon>
        <taxon>Kitasatosporales</taxon>
        <taxon>Streptomycetaceae</taxon>
        <taxon>Streptomyces</taxon>
    </lineage>
</organism>
<evidence type="ECO:0000256" key="6">
    <source>
        <dbReference type="SAM" id="SignalP"/>
    </source>
</evidence>
<evidence type="ECO:0000313" key="7">
    <source>
        <dbReference type="EMBL" id="AYD38059.1"/>
    </source>
</evidence>
<keyword evidence="6" id="KW-0732">Signal</keyword>
<name>A0A386GXU6_9ACTN</name>
<evidence type="ECO:0000256" key="1">
    <source>
        <dbReference type="ARBA" id="ARBA00010648"/>
    </source>
</evidence>
<dbReference type="SMR" id="A0A386GXU6"/>
<geneLocation type="plasmid" evidence="7">
    <name>unnamed</name>
</geneLocation>
<feature type="signal peptide" evidence="6">
    <location>
        <begin position="1"/>
        <end position="33"/>
    </location>
</feature>
<dbReference type="AlphaFoldDB" id="A0A386GXU6"/>
<dbReference type="Pfam" id="PF00960">
    <property type="entry name" value="Neocarzinostat"/>
    <property type="match status" value="1"/>
</dbReference>
<dbReference type="NCBIfam" id="NF040680">
    <property type="entry name" value="chromo_anti"/>
    <property type="match status" value="1"/>
</dbReference>